<proteinExistence type="predicted"/>
<sequence length="74" mass="8434">MILYTTMPHELIFEGTEKDAPKERMAVVNGVEMIVRPFDDATYEVVRVLSSNPNHYLQDDCMPGQKIRSGMLGF</sequence>
<gene>
    <name evidence="1" type="ORF">GKZ89_00015</name>
</gene>
<evidence type="ECO:0000313" key="2">
    <source>
        <dbReference type="Proteomes" id="UP000434639"/>
    </source>
</evidence>
<name>A0A7X2S114_9BACI</name>
<dbReference type="EMBL" id="WMIB01000001">
    <property type="protein sequence ID" value="MTH51770.1"/>
    <property type="molecule type" value="Genomic_DNA"/>
</dbReference>
<dbReference type="OrthoDB" id="1683573at2"/>
<accession>A0A7X2S114</accession>
<organism evidence="1 2">
    <name type="scientific">Metabacillus mangrovi</name>
    <dbReference type="NCBI Taxonomy" id="1491830"/>
    <lineage>
        <taxon>Bacteria</taxon>
        <taxon>Bacillati</taxon>
        <taxon>Bacillota</taxon>
        <taxon>Bacilli</taxon>
        <taxon>Bacillales</taxon>
        <taxon>Bacillaceae</taxon>
        <taxon>Metabacillus</taxon>
    </lineage>
</organism>
<reference evidence="1 2" key="1">
    <citation type="journal article" date="2017" name="Int. J. Syst. Evol. Microbiol.">
        <title>Bacillus mangrovi sp. nov., isolated from a sediment sample from a mangrove forest.</title>
        <authorList>
            <person name="Gupta V."/>
            <person name="Singh P.K."/>
            <person name="Korpole S."/>
            <person name="Tanuku N.R.S."/>
            <person name="Pinnaka A.K."/>
        </authorList>
    </citation>
    <scope>NUCLEOTIDE SEQUENCE [LARGE SCALE GENOMIC DNA]</scope>
    <source>
        <strain evidence="1 2">KCTC 33872</strain>
    </source>
</reference>
<dbReference type="RefSeq" id="WP_155110340.1">
    <property type="nucleotide sequence ID" value="NZ_WMIB01000001.1"/>
</dbReference>
<comment type="caution">
    <text evidence="1">The sequence shown here is derived from an EMBL/GenBank/DDBJ whole genome shotgun (WGS) entry which is preliminary data.</text>
</comment>
<dbReference type="Pfam" id="PF14035">
    <property type="entry name" value="YlzJ"/>
    <property type="match status" value="1"/>
</dbReference>
<protein>
    <submittedName>
        <fullName evidence="1">Ribonuclease</fullName>
    </submittedName>
</protein>
<dbReference type="Proteomes" id="UP000434639">
    <property type="component" value="Unassembled WGS sequence"/>
</dbReference>
<dbReference type="InterPro" id="IPR025619">
    <property type="entry name" value="YlzJ"/>
</dbReference>
<keyword evidence="2" id="KW-1185">Reference proteome</keyword>
<dbReference type="AlphaFoldDB" id="A0A7X2S114"/>
<evidence type="ECO:0000313" key="1">
    <source>
        <dbReference type="EMBL" id="MTH51770.1"/>
    </source>
</evidence>